<protein>
    <recommendedName>
        <fullName evidence="2">protein-tyrosine-phosphatase</fullName>
        <ecNumber evidence="2">3.1.3.48</ecNumber>
    </recommendedName>
</protein>
<dbReference type="Proteomes" id="UP000683360">
    <property type="component" value="Unassembled WGS sequence"/>
</dbReference>
<evidence type="ECO:0000256" key="1">
    <source>
        <dbReference type="ARBA" id="ARBA00011065"/>
    </source>
</evidence>
<dbReference type="GO" id="GO:0005634">
    <property type="term" value="C:nucleus"/>
    <property type="evidence" value="ECO:0007669"/>
    <property type="project" value="TreeGrafter"/>
</dbReference>
<sequence length="247" mass="28407">MDYEEDDITDLISPSDYLQKDKNVSYNRKTKRTSLMSLDLGSPSRLHPVKRFKQSLSFGDMICDPIIESKVVVNDISGDNYMIGDGSRRYALPTMTGTNPDLKTISHDTMSSVINGSYDEVLSSYRIIDCRYPYEYEGGHIKNAENIYAKNGIIEFLEDNCCVTKRQVLIFHCEFSSERGPKLNYVNQLTMFPCYIKTMWMTSNDFVLNLNLGLLERKREYLSVCIPDVRTLQQSNPKVRSPELQTK</sequence>
<accession>A0A8S3VHN8</accession>
<evidence type="ECO:0000256" key="5">
    <source>
        <dbReference type="ARBA" id="ARBA00022912"/>
    </source>
</evidence>
<evidence type="ECO:0000313" key="9">
    <source>
        <dbReference type="Proteomes" id="UP000683360"/>
    </source>
</evidence>
<dbReference type="Gene3D" id="3.40.250.10">
    <property type="entry name" value="Rhodanese-like domain"/>
    <property type="match status" value="1"/>
</dbReference>
<dbReference type="PROSITE" id="PS50206">
    <property type="entry name" value="RHODANESE_3"/>
    <property type="match status" value="1"/>
</dbReference>
<dbReference type="GO" id="GO:0110032">
    <property type="term" value="P:positive regulation of G2/MI transition of meiotic cell cycle"/>
    <property type="evidence" value="ECO:0007669"/>
    <property type="project" value="TreeGrafter"/>
</dbReference>
<feature type="domain" description="Rhodanese" evidence="7">
    <location>
        <begin position="121"/>
        <end position="226"/>
    </location>
</feature>
<proteinExistence type="inferred from homology"/>
<gene>
    <name evidence="8" type="ORF">MEDL_68477</name>
</gene>
<keyword evidence="5" id="KW-0904">Protein phosphatase</keyword>
<organism evidence="8 9">
    <name type="scientific">Mytilus edulis</name>
    <name type="common">Blue mussel</name>
    <dbReference type="NCBI Taxonomy" id="6550"/>
    <lineage>
        <taxon>Eukaryota</taxon>
        <taxon>Metazoa</taxon>
        <taxon>Spiralia</taxon>
        <taxon>Lophotrochozoa</taxon>
        <taxon>Mollusca</taxon>
        <taxon>Bivalvia</taxon>
        <taxon>Autobranchia</taxon>
        <taxon>Pteriomorphia</taxon>
        <taxon>Mytilida</taxon>
        <taxon>Mytiloidea</taxon>
        <taxon>Mytilidae</taxon>
        <taxon>Mytilinae</taxon>
        <taxon>Mytilus</taxon>
    </lineage>
</organism>
<dbReference type="GO" id="GO:0010971">
    <property type="term" value="P:positive regulation of G2/M transition of mitotic cell cycle"/>
    <property type="evidence" value="ECO:0007669"/>
    <property type="project" value="TreeGrafter"/>
</dbReference>
<comment type="similarity">
    <text evidence="1">Belongs to the MPI phosphatase family.</text>
</comment>
<evidence type="ECO:0000313" key="8">
    <source>
        <dbReference type="EMBL" id="CAG2257202.1"/>
    </source>
</evidence>
<dbReference type="InterPro" id="IPR001763">
    <property type="entry name" value="Rhodanese-like_dom"/>
</dbReference>
<evidence type="ECO:0000256" key="6">
    <source>
        <dbReference type="ARBA" id="ARBA00023306"/>
    </source>
</evidence>
<dbReference type="EMBL" id="CAJPWZ010003321">
    <property type="protein sequence ID" value="CAG2257202.1"/>
    <property type="molecule type" value="Genomic_DNA"/>
</dbReference>
<dbReference type="InterPro" id="IPR000751">
    <property type="entry name" value="MPI_Phosphatase"/>
</dbReference>
<dbReference type="GO" id="GO:0000086">
    <property type="term" value="P:G2/M transition of mitotic cell cycle"/>
    <property type="evidence" value="ECO:0007669"/>
    <property type="project" value="TreeGrafter"/>
</dbReference>
<evidence type="ECO:0000256" key="4">
    <source>
        <dbReference type="ARBA" id="ARBA00022801"/>
    </source>
</evidence>
<keyword evidence="6" id="KW-0131">Cell cycle</keyword>
<dbReference type="GO" id="GO:0004725">
    <property type="term" value="F:protein tyrosine phosphatase activity"/>
    <property type="evidence" value="ECO:0007669"/>
    <property type="project" value="UniProtKB-EC"/>
</dbReference>
<dbReference type="AlphaFoldDB" id="A0A8S3VHN8"/>
<dbReference type="OrthoDB" id="26523at2759"/>
<dbReference type="PRINTS" id="PR00716">
    <property type="entry name" value="MPIPHPHTASE"/>
</dbReference>
<dbReference type="GO" id="GO:0051301">
    <property type="term" value="P:cell division"/>
    <property type="evidence" value="ECO:0007669"/>
    <property type="project" value="UniProtKB-KW"/>
</dbReference>
<name>A0A8S3VHN8_MYTED</name>
<keyword evidence="3" id="KW-0132">Cell division</keyword>
<dbReference type="InterPro" id="IPR036873">
    <property type="entry name" value="Rhodanese-like_dom_sf"/>
</dbReference>
<keyword evidence="9" id="KW-1185">Reference proteome</keyword>
<dbReference type="SUPFAM" id="SSF52821">
    <property type="entry name" value="Rhodanese/Cell cycle control phosphatase"/>
    <property type="match status" value="1"/>
</dbReference>
<evidence type="ECO:0000259" key="7">
    <source>
        <dbReference type="PROSITE" id="PS50206"/>
    </source>
</evidence>
<comment type="caution">
    <text evidence="8">The sequence shown here is derived from an EMBL/GenBank/DDBJ whole genome shotgun (WGS) entry which is preliminary data.</text>
</comment>
<evidence type="ECO:0000256" key="3">
    <source>
        <dbReference type="ARBA" id="ARBA00022618"/>
    </source>
</evidence>
<dbReference type="PANTHER" id="PTHR10828:SF76">
    <property type="entry name" value="M-PHASE INDUCER PHOSPHATASE"/>
    <property type="match status" value="1"/>
</dbReference>
<reference evidence="8" key="1">
    <citation type="submission" date="2021-03" db="EMBL/GenBank/DDBJ databases">
        <authorList>
            <person name="Bekaert M."/>
        </authorList>
    </citation>
    <scope>NUCLEOTIDE SEQUENCE</scope>
</reference>
<dbReference type="GO" id="GO:0005737">
    <property type="term" value="C:cytoplasm"/>
    <property type="evidence" value="ECO:0007669"/>
    <property type="project" value="TreeGrafter"/>
</dbReference>
<keyword evidence="4 8" id="KW-0378">Hydrolase</keyword>
<dbReference type="EC" id="3.1.3.48" evidence="2"/>
<dbReference type="PANTHER" id="PTHR10828">
    <property type="entry name" value="M-PHASE INDUCER PHOSPHATASE DUAL SPECIFICITY PHOSPHATASE CDC25"/>
    <property type="match status" value="1"/>
</dbReference>
<dbReference type="Pfam" id="PF00581">
    <property type="entry name" value="Rhodanese"/>
    <property type="match status" value="1"/>
</dbReference>
<evidence type="ECO:0000256" key="2">
    <source>
        <dbReference type="ARBA" id="ARBA00013064"/>
    </source>
</evidence>